<dbReference type="PANTHER" id="PTHR13691">
    <property type="entry name" value="RIBOSOMAL PROTEIN L2"/>
    <property type="match status" value="1"/>
</dbReference>
<comment type="caution">
    <text evidence="8">The sequence shown here is derived from an EMBL/GenBank/DDBJ whole genome shotgun (WGS) entry which is preliminary data.</text>
</comment>
<dbReference type="InterPro" id="IPR014722">
    <property type="entry name" value="Rib_uL2_dom2"/>
</dbReference>
<dbReference type="NCBIfam" id="TIGR01171">
    <property type="entry name" value="rplB_bact"/>
    <property type="match status" value="1"/>
</dbReference>
<feature type="domain" description="Large ribosomal subunit protein uL2 RNA-binding" evidence="7">
    <location>
        <begin position="42"/>
        <end position="119"/>
    </location>
</feature>
<keyword evidence="2 4" id="KW-0689">Ribosomal protein</keyword>
<dbReference type="PROSITE" id="PS00467">
    <property type="entry name" value="RIBOSOMAL_L2"/>
    <property type="match status" value="1"/>
</dbReference>
<dbReference type="Pfam" id="PF03947">
    <property type="entry name" value="Ribosomal_L2_C"/>
    <property type="match status" value="1"/>
</dbReference>
<dbReference type="InterPro" id="IPR005880">
    <property type="entry name" value="Ribosomal_uL2_bac/org-type"/>
</dbReference>
<feature type="compositionally biased region" description="Basic residues" evidence="5">
    <location>
        <begin position="50"/>
        <end position="59"/>
    </location>
</feature>
<dbReference type="PANTHER" id="PTHR13691:SF5">
    <property type="entry name" value="LARGE RIBOSOMAL SUBUNIT PROTEIN UL2M"/>
    <property type="match status" value="1"/>
</dbReference>
<feature type="region of interest" description="Disordered" evidence="5">
    <location>
        <begin position="224"/>
        <end position="278"/>
    </location>
</feature>
<evidence type="ECO:0000259" key="7">
    <source>
        <dbReference type="SMART" id="SM01383"/>
    </source>
</evidence>
<evidence type="ECO:0000256" key="5">
    <source>
        <dbReference type="SAM" id="MobiDB-lite"/>
    </source>
</evidence>
<feature type="compositionally biased region" description="Basic residues" evidence="5">
    <location>
        <begin position="269"/>
        <end position="278"/>
    </location>
</feature>
<proteinExistence type="inferred from homology"/>
<feature type="region of interest" description="Disordered" evidence="5">
    <location>
        <begin position="1"/>
        <end position="59"/>
    </location>
</feature>
<feature type="compositionally biased region" description="Basic and acidic residues" evidence="5">
    <location>
        <begin position="253"/>
        <end position="268"/>
    </location>
</feature>
<dbReference type="InterPro" id="IPR014726">
    <property type="entry name" value="Ribosomal_uL2_dom3"/>
</dbReference>
<evidence type="ECO:0000256" key="2">
    <source>
        <dbReference type="ARBA" id="ARBA00022980"/>
    </source>
</evidence>
<dbReference type="HAMAP" id="MF_01320_B">
    <property type="entry name" value="Ribosomal_uL2_B"/>
    <property type="match status" value="1"/>
</dbReference>
<dbReference type="EMBL" id="BAAAVT010000007">
    <property type="protein sequence ID" value="GAA3061444.1"/>
    <property type="molecule type" value="Genomic_DNA"/>
</dbReference>
<dbReference type="InterPro" id="IPR022669">
    <property type="entry name" value="Ribosomal_uL2_C"/>
</dbReference>
<dbReference type="GO" id="GO:0005840">
    <property type="term" value="C:ribosome"/>
    <property type="evidence" value="ECO:0007669"/>
    <property type="project" value="UniProtKB-KW"/>
</dbReference>
<dbReference type="Gene3D" id="4.10.950.10">
    <property type="entry name" value="Ribosomal protein L2, domain 3"/>
    <property type="match status" value="1"/>
</dbReference>
<organism evidence="8 9">
    <name type="scientific">Nesterenkonia aethiopica</name>
    <dbReference type="NCBI Taxonomy" id="269144"/>
    <lineage>
        <taxon>Bacteria</taxon>
        <taxon>Bacillati</taxon>
        <taxon>Actinomycetota</taxon>
        <taxon>Actinomycetes</taxon>
        <taxon>Micrococcales</taxon>
        <taxon>Micrococcaceae</taxon>
        <taxon>Nesterenkonia</taxon>
    </lineage>
</organism>
<dbReference type="PIRSF" id="PIRSF002158">
    <property type="entry name" value="Ribosomal_L2"/>
    <property type="match status" value="1"/>
</dbReference>
<keyword evidence="9" id="KW-1185">Reference proteome</keyword>
<sequence>MAIRNLKPTTPGQRGSSVADFAEITRDTPEKSLLRPLSKSGGRNSSGKITTRHKGGGHKRQYRLIDFRRSDKDGVPAKVAHIEYDPNRTARIALLHFADGTKRYILAPAKLEQGAPVESGPNADIKPGNNLPLRNIPLGTVIHAVELRPGGGAKLGRSAGASIQLVAREGKYAQLRLPSGEVRNVDVRCRATVGQVGNAEQSNINWGKAGRNRWKGIRPTVRGVVMNPVDHPHGGGEGKTSGGRHPVNPNGKPEGRTRRPNKESDKLIVRRRRNKNKR</sequence>
<dbReference type="InterPro" id="IPR008991">
    <property type="entry name" value="Translation_prot_SH3-like_sf"/>
</dbReference>
<dbReference type="Gene3D" id="2.30.30.30">
    <property type="match status" value="1"/>
</dbReference>
<dbReference type="SMART" id="SM01383">
    <property type="entry name" value="Ribosomal_L2"/>
    <property type="match status" value="1"/>
</dbReference>
<evidence type="ECO:0000256" key="1">
    <source>
        <dbReference type="ARBA" id="ARBA00005636"/>
    </source>
</evidence>
<dbReference type="SUPFAM" id="SSF50249">
    <property type="entry name" value="Nucleic acid-binding proteins"/>
    <property type="match status" value="1"/>
</dbReference>
<keyword evidence="4" id="KW-0694">RNA-binding</keyword>
<evidence type="ECO:0000313" key="8">
    <source>
        <dbReference type="EMBL" id="GAA3061444.1"/>
    </source>
</evidence>
<feature type="compositionally biased region" description="Polar residues" evidence="5">
    <location>
        <begin position="7"/>
        <end position="16"/>
    </location>
</feature>
<evidence type="ECO:0000313" key="9">
    <source>
        <dbReference type="Proteomes" id="UP001500236"/>
    </source>
</evidence>
<keyword evidence="4" id="KW-0699">rRNA-binding</keyword>
<dbReference type="Gene3D" id="2.40.50.140">
    <property type="entry name" value="Nucleic acid-binding proteins"/>
    <property type="match status" value="1"/>
</dbReference>
<comment type="function">
    <text evidence="4">One of the primary rRNA binding proteins. Required for association of the 30S and 50S subunits to form the 70S ribosome, for tRNA binding and peptide bond formation. It has been suggested to have peptidyltransferase activity; this is somewhat controversial. Makes several contacts with the 16S rRNA in the 70S ribosome.</text>
</comment>
<protein>
    <recommendedName>
        <fullName evidence="4">Large ribosomal subunit protein uL2</fullName>
    </recommendedName>
</protein>
<dbReference type="Pfam" id="PF00181">
    <property type="entry name" value="Ribosomal_L2_N"/>
    <property type="match status" value="1"/>
</dbReference>
<evidence type="ECO:0000259" key="6">
    <source>
        <dbReference type="SMART" id="SM01382"/>
    </source>
</evidence>
<dbReference type="SMART" id="SM01382">
    <property type="entry name" value="Ribosomal_L2_C"/>
    <property type="match status" value="1"/>
</dbReference>
<dbReference type="InterPro" id="IPR002171">
    <property type="entry name" value="Ribosomal_uL2"/>
</dbReference>
<dbReference type="RefSeq" id="WP_070161787.1">
    <property type="nucleotide sequence ID" value="NZ_BAAAVT010000007.1"/>
</dbReference>
<dbReference type="SUPFAM" id="SSF50104">
    <property type="entry name" value="Translation proteins SH3-like domain"/>
    <property type="match status" value="1"/>
</dbReference>
<dbReference type="InterPro" id="IPR022671">
    <property type="entry name" value="Ribosomal_uL2_CS"/>
</dbReference>
<dbReference type="Proteomes" id="UP001500236">
    <property type="component" value="Unassembled WGS sequence"/>
</dbReference>
<accession>A0ABP6LUP4</accession>
<evidence type="ECO:0000256" key="4">
    <source>
        <dbReference type="HAMAP-Rule" id="MF_01320"/>
    </source>
</evidence>
<dbReference type="InterPro" id="IPR022666">
    <property type="entry name" value="Ribosomal_uL2_RNA-bd_dom"/>
</dbReference>
<comment type="subunit">
    <text evidence="4">Part of the 50S ribosomal subunit. Forms a bridge to the 30S subunit in the 70S ribosome.</text>
</comment>
<name>A0ABP6LUP4_9MICC</name>
<feature type="compositionally biased region" description="Basic and acidic residues" evidence="5">
    <location>
        <begin position="23"/>
        <end position="33"/>
    </location>
</feature>
<gene>
    <name evidence="4 8" type="primary">rplB</name>
    <name evidence="8" type="ORF">GCM10010529_13730</name>
</gene>
<keyword evidence="3 4" id="KW-0687">Ribonucleoprotein</keyword>
<comment type="similarity">
    <text evidence="1 4">Belongs to the universal ribosomal protein uL2 family.</text>
</comment>
<reference evidence="9" key="1">
    <citation type="journal article" date="2019" name="Int. J. Syst. Evol. Microbiol.">
        <title>The Global Catalogue of Microorganisms (GCM) 10K type strain sequencing project: providing services to taxonomists for standard genome sequencing and annotation.</title>
        <authorList>
            <consortium name="The Broad Institute Genomics Platform"/>
            <consortium name="The Broad Institute Genome Sequencing Center for Infectious Disease"/>
            <person name="Wu L."/>
            <person name="Ma J."/>
        </authorList>
    </citation>
    <scope>NUCLEOTIDE SEQUENCE [LARGE SCALE GENOMIC DNA]</scope>
    <source>
        <strain evidence="9">JCM 14309</strain>
    </source>
</reference>
<dbReference type="InterPro" id="IPR012340">
    <property type="entry name" value="NA-bd_OB-fold"/>
</dbReference>
<evidence type="ECO:0000256" key="3">
    <source>
        <dbReference type="ARBA" id="ARBA00023274"/>
    </source>
</evidence>
<feature type="domain" description="Large ribosomal subunit protein uL2 C-terminal" evidence="6">
    <location>
        <begin position="125"/>
        <end position="253"/>
    </location>
</feature>